<name>A0ACB5PPW3_9BACT</name>
<protein>
    <submittedName>
        <fullName evidence="1">Uncharacterized protein</fullName>
    </submittedName>
</protein>
<proteinExistence type="predicted"/>
<organism evidence="1 2">
    <name type="scientific">Hymenobacter qilianensis</name>
    <dbReference type="NCBI Taxonomy" id="1385715"/>
    <lineage>
        <taxon>Bacteria</taxon>
        <taxon>Pseudomonadati</taxon>
        <taxon>Bacteroidota</taxon>
        <taxon>Cytophagia</taxon>
        <taxon>Cytophagales</taxon>
        <taxon>Hymenobacteraceae</taxon>
        <taxon>Hymenobacter</taxon>
    </lineage>
</organism>
<accession>A0ACB5PPW3</accession>
<gene>
    <name evidence="1" type="ORF">GCM10011375_14100</name>
</gene>
<sequence>MPYLPVPLPALSDPSDLLHTLLDISLTAVNVLSPVYKAGSNEIIDFTIDYINPAGQRMVGPLERPYGTVGERFPASLPTGVLAFYQQVFASGKPDQYKLNYQADGLDNYFHLAAQRSGELLVVSFTDTADQDRSTVELSLRASQLREREGLAHVEMHRQQLDTLFSQAPACIARLSGPTHIFTIANPLYHQLFGGRQLLGKTIREALPELESEPFFGFLDEVYRTGETFYGSEIPFYFSQSASEQVNPRYFNFINQATRDATGTIDGILVFAYEVSELVQTRRQMEQDEAKLQELNQQLAATNLELVAAKHQSEVAQAETDLERQQLHNIFMQAPAMICIFEGPEHRFRLVNPHYQKLVGERPLLGRVIREAMPELAGQAIFGLLDKVYRTGETFYAHEMLVQLDHANTGTYDLGENYYNFIYQATRNLAGQINGILVFAYEVTAQVKARQQVERSRQLVQNLNEELAAANEELQAANEEFLTNNAELSRTQHQLEQLNTELEGRVKRRTNELQRAQAETERQRLRLERLFMQAPAAICILSGPDLVFELVNPSYQQLFPNRRLLGRSIYEALSEIKNNRVAETFRRIYELGGTHEEQALLIPFARTDDGILEDRYFNFIQQARYNERGEVDGVLVFAFEVTEQVEARKASEASTEKLRLVTDSLPVLIGYLDREEKYQFTNEAYKAWFNQPPEALLGRAVRDIIGENAYRGVKGYIERALAGERLDFEAKMPYRENFVKHIRTSYVPDIQSGKVVGFYTMVTDITESVEARQVIEDGRQQAQAMAQELATTNSELSSINDQLRRTNVDLDNFIYTASHDLKAPITNIEGLLHALQQQLPSSSQEGDVNFILSMMHGAVDRFKTTIDHLTDVSKLQKEHDQPTITVNLSEVIEGVRLDLIPLMEQAQAQLEVDVETCPTLSFSKKNLRSIVYNLLSNAFKYRHPDRPALVRINCHTEAEYDVLEVQDNGLGLDLTRERQLFTMFQRYHTHVEGSGIGLYMVKKIIENAGGKIEVESQLGVGSTFRVYFRL</sequence>
<dbReference type="EMBL" id="BMFN01000001">
    <property type="protein sequence ID" value="GGF60169.1"/>
    <property type="molecule type" value="Genomic_DNA"/>
</dbReference>
<reference evidence="1 2" key="1">
    <citation type="journal article" date="2019" name="Int. J. Syst. Evol. Microbiol.">
        <title>The Global Catalogue of Microorganisms (GCM) 10K type strain sequencing project: providing services to taxonomists for standard genome sequencing and annotation.</title>
        <authorList>
            <consortium name="The Broad Institute Genomics Platform"/>
            <consortium name="The Broad Institute Genome Sequencing Center for Infectious Disease"/>
            <person name="Wu L."/>
            <person name="Ma J."/>
        </authorList>
    </citation>
    <scope>NUCLEOTIDE SEQUENCE [LARGE SCALE GENOMIC DNA]</scope>
    <source>
        <strain evidence="1 2">CGMCC 1.12720</strain>
    </source>
</reference>
<comment type="caution">
    <text evidence="1">The sequence shown here is derived from an EMBL/GenBank/DDBJ whole genome shotgun (WGS) entry which is preliminary data.</text>
</comment>
<dbReference type="Proteomes" id="UP000605392">
    <property type="component" value="Unassembled WGS sequence"/>
</dbReference>
<evidence type="ECO:0000313" key="1">
    <source>
        <dbReference type="EMBL" id="GGF60169.1"/>
    </source>
</evidence>
<evidence type="ECO:0000313" key="2">
    <source>
        <dbReference type="Proteomes" id="UP000605392"/>
    </source>
</evidence>
<keyword evidence="2" id="KW-1185">Reference proteome</keyword>